<dbReference type="GO" id="GO:0030623">
    <property type="term" value="F:U5 snRNA binding"/>
    <property type="evidence" value="ECO:0007669"/>
    <property type="project" value="TreeGrafter"/>
</dbReference>
<dbReference type="InterPro" id="IPR020568">
    <property type="entry name" value="Ribosomal_Su5_D2-typ_SF"/>
</dbReference>
<dbReference type="Gene3D" id="2.40.30.10">
    <property type="entry name" value="Translation factors"/>
    <property type="match status" value="1"/>
</dbReference>
<dbReference type="InterPro" id="IPR014721">
    <property type="entry name" value="Ribsml_uS5_D2-typ_fold_subgr"/>
</dbReference>
<dbReference type="Pfam" id="PF14492">
    <property type="entry name" value="EFG_III"/>
    <property type="match status" value="1"/>
</dbReference>
<comment type="subcellular location">
    <subcellularLocation>
        <location evidence="1">Nucleus</location>
    </subcellularLocation>
</comment>
<dbReference type="CDD" id="cd04167">
    <property type="entry name" value="Snu114p"/>
    <property type="match status" value="1"/>
</dbReference>
<dbReference type="InterPro" id="IPR027417">
    <property type="entry name" value="P-loop_NTPase"/>
</dbReference>
<evidence type="ECO:0000256" key="10">
    <source>
        <dbReference type="ARBA" id="ARBA00045974"/>
    </source>
</evidence>
<name>A0A3N4ILG1_ASCIM</name>
<dbReference type="Gene3D" id="3.40.50.300">
    <property type="entry name" value="P-loop containing nucleotide triphosphate hydrolases"/>
    <property type="match status" value="1"/>
</dbReference>
<dbReference type="CDD" id="cd16264">
    <property type="entry name" value="snRNP_III"/>
    <property type="match status" value="1"/>
</dbReference>
<evidence type="ECO:0000256" key="11">
    <source>
        <dbReference type="ARBA" id="ARBA00055641"/>
    </source>
</evidence>
<keyword evidence="4" id="KW-0747">Spliceosome</keyword>
<dbReference type="STRING" id="1160509.A0A3N4ILG1"/>
<dbReference type="InterPro" id="IPR009000">
    <property type="entry name" value="Transl_B-barrel_sf"/>
</dbReference>
<dbReference type="FunFam" id="3.90.1430.10:FF:000001">
    <property type="entry name" value="116 kDa U5 small nuclear ribonucleoprotein component"/>
    <property type="match status" value="1"/>
</dbReference>
<keyword evidence="7" id="KW-0508">mRNA splicing</keyword>
<dbReference type="SMART" id="SM00889">
    <property type="entry name" value="EFG_IV"/>
    <property type="match status" value="1"/>
</dbReference>
<dbReference type="InterPro" id="IPR005517">
    <property type="entry name" value="Transl_elong_EFG/EF2_IV"/>
</dbReference>
<dbReference type="GO" id="GO:0046540">
    <property type="term" value="C:U4/U6 x U5 tri-snRNP complex"/>
    <property type="evidence" value="ECO:0007669"/>
    <property type="project" value="TreeGrafter"/>
</dbReference>
<organism evidence="14 15">
    <name type="scientific">Ascobolus immersus RN42</name>
    <dbReference type="NCBI Taxonomy" id="1160509"/>
    <lineage>
        <taxon>Eukaryota</taxon>
        <taxon>Fungi</taxon>
        <taxon>Dikarya</taxon>
        <taxon>Ascomycota</taxon>
        <taxon>Pezizomycotina</taxon>
        <taxon>Pezizomycetes</taxon>
        <taxon>Pezizales</taxon>
        <taxon>Ascobolaceae</taxon>
        <taxon>Ascobolus</taxon>
    </lineage>
</organism>
<dbReference type="Gene3D" id="3.30.70.870">
    <property type="entry name" value="Elongation Factor G (Translational Gtpase), domain 3"/>
    <property type="match status" value="1"/>
</dbReference>
<dbReference type="InterPro" id="IPR031950">
    <property type="entry name" value="EFTUD2_N"/>
</dbReference>
<dbReference type="Pfam" id="PF00679">
    <property type="entry name" value="EFG_C"/>
    <property type="match status" value="1"/>
</dbReference>
<evidence type="ECO:0000256" key="12">
    <source>
        <dbReference type="SAM" id="MobiDB-lite"/>
    </source>
</evidence>
<dbReference type="GO" id="GO:0005525">
    <property type="term" value="F:GTP binding"/>
    <property type="evidence" value="ECO:0007669"/>
    <property type="project" value="UniProtKB-KW"/>
</dbReference>
<evidence type="ECO:0000256" key="6">
    <source>
        <dbReference type="ARBA" id="ARBA00023134"/>
    </source>
</evidence>
<dbReference type="SMART" id="SM00838">
    <property type="entry name" value="EFG_C"/>
    <property type="match status" value="1"/>
</dbReference>
<dbReference type="InterPro" id="IPR000640">
    <property type="entry name" value="EFG_V-like"/>
</dbReference>
<dbReference type="Pfam" id="PF03764">
    <property type="entry name" value="EFG_IV"/>
    <property type="match status" value="1"/>
</dbReference>
<dbReference type="SUPFAM" id="SSF52540">
    <property type="entry name" value="P-loop containing nucleoside triphosphate hydrolases"/>
    <property type="match status" value="1"/>
</dbReference>
<dbReference type="InterPro" id="IPR000795">
    <property type="entry name" value="T_Tr_GTP-bd_dom"/>
</dbReference>
<dbReference type="PROSITE" id="PS51722">
    <property type="entry name" value="G_TR_2"/>
    <property type="match status" value="1"/>
</dbReference>
<dbReference type="InterPro" id="IPR004161">
    <property type="entry name" value="EFTu-like_2"/>
</dbReference>
<dbReference type="GO" id="GO:0003924">
    <property type="term" value="F:GTPase activity"/>
    <property type="evidence" value="ECO:0007669"/>
    <property type="project" value="InterPro"/>
</dbReference>
<dbReference type="Pfam" id="PF16004">
    <property type="entry name" value="EFTUD2"/>
    <property type="match status" value="1"/>
</dbReference>
<dbReference type="SUPFAM" id="SSF50447">
    <property type="entry name" value="Translation proteins"/>
    <property type="match status" value="1"/>
</dbReference>
<dbReference type="GO" id="GO:0005682">
    <property type="term" value="C:U5 snRNP"/>
    <property type="evidence" value="ECO:0007669"/>
    <property type="project" value="UniProtKB-ARBA"/>
</dbReference>
<dbReference type="CDD" id="cd04090">
    <property type="entry name" value="EF2_II_snRNP"/>
    <property type="match status" value="1"/>
</dbReference>
<feature type="region of interest" description="Disordered" evidence="12">
    <location>
        <begin position="1"/>
        <end position="49"/>
    </location>
</feature>
<dbReference type="FunFam" id="3.30.70.240:FF:000004">
    <property type="entry name" value="116 kDa U5 small nuclear ribonucleoprotein"/>
    <property type="match status" value="1"/>
</dbReference>
<dbReference type="InterPro" id="IPR035655">
    <property type="entry name" value="U5-116kDa_C"/>
</dbReference>
<evidence type="ECO:0000256" key="9">
    <source>
        <dbReference type="ARBA" id="ARBA00031432"/>
    </source>
</evidence>
<dbReference type="FunFam" id="3.30.230.10:FF:000009">
    <property type="entry name" value="116 kDa U5 small nuclear ribonucleoprotein component"/>
    <property type="match status" value="1"/>
</dbReference>
<evidence type="ECO:0000313" key="15">
    <source>
        <dbReference type="Proteomes" id="UP000275078"/>
    </source>
</evidence>
<dbReference type="InterPro" id="IPR041095">
    <property type="entry name" value="EFG_II"/>
</dbReference>
<keyword evidence="6" id="KW-0342">GTP-binding</keyword>
<dbReference type="FunFam" id="3.30.70.870:FF:000002">
    <property type="entry name" value="Translation elongation factor 2"/>
    <property type="match status" value="1"/>
</dbReference>
<dbReference type="Proteomes" id="UP000275078">
    <property type="component" value="Unassembled WGS sequence"/>
</dbReference>
<dbReference type="AlphaFoldDB" id="A0A3N4ILG1"/>
<accession>A0A3N4ILG1</accession>
<dbReference type="Gene3D" id="3.30.70.240">
    <property type="match status" value="1"/>
</dbReference>
<dbReference type="InterPro" id="IPR035647">
    <property type="entry name" value="EFG_III/V"/>
</dbReference>
<dbReference type="NCBIfam" id="TIGR00231">
    <property type="entry name" value="small_GTP"/>
    <property type="match status" value="1"/>
</dbReference>
<dbReference type="Gene3D" id="3.90.1430.10">
    <property type="entry name" value="Yeast translation eEF2 (G' domain)"/>
    <property type="match status" value="1"/>
</dbReference>
<dbReference type="PANTHER" id="PTHR42908:SF6">
    <property type="entry name" value="116 KDA U5 SMALL NUCLEAR RIBONUCLEOPROTEIN COMPONENT"/>
    <property type="match status" value="1"/>
</dbReference>
<protein>
    <recommendedName>
        <fullName evidence="2">116 kDa U5 small nuclear ribonucleoprotein component</fullName>
    </recommendedName>
    <alternativeName>
        <fullName evidence="9">U5 snRNP-specific protein, 116 kDa</fullName>
    </alternativeName>
</protein>
<evidence type="ECO:0000256" key="4">
    <source>
        <dbReference type="ARBA" id="ARBA00022728"/>
    </source>
</evidence>
<evidence type="ECO:0000256" key="2">
    <source>
        <dbReference type="ARBA" id="ARBA00018774"/>
    </source>
</evidence>
<dbReference type="SUPFAM" id="SSF54211">
    <property type="entry name" value="Ribosomal protein S5 domain 2-like"/>
    <property type="match status" value="1"/>
</dbReference>
<dbReference type="InterPro" id="IPR044121">
    <property type="entry name" value="Snu114_GTP-bd"/>
</dbReference>
<keyword evidence="14" id="KW-0378">Hydrolase</keyword>
<dbReference type="GO" id="GO:0000398">
    <property type="term" value="P:mRNA splicing, via spliceosome"/>
    <property type="evidence" value="ECO:0007669"/>
    <property type="project" value="UniProtKB-ARBA"/>
</dbReference>
<evidence type="ECO:0000256" key="7">
    <source>
        <dbReference type="ARBA" id="ARBA00023187"/>
    </source>
</evidence>
<keyword evidence="5" id="KW-0547">Nucleotide-binding</keyword>
<keyword evidence="15" id="KW-1185">Reference proteome</keyword>
<sequence length="987" mass="109848">MDDLYDEFGNYIGEGGESDEERSVVSGAAKEADQYIYGEEEEDEDAGHQEATGQELMQVDENGPSNAVILHEDKQYYPTAQQVFGEDVETMVQQEDTQPLSEPIIAPVKVKKHTVETEDLPPAYFSREFMVDLMAYPDQVRNVAIVGGLHHGKTAFMDMLVTETHDLSGKPISKKGAQLRYTDLHILERERGLSIKSAPMSLVLQSTKGKSHVFNLIDTPGHVNFVDEVASGMQLADGVVLVVDVVEGVMINTEKIIKYAVNENLPLVLVINKVDRLILELKLPPKDAYFKLKHTIEEVNTIIHEAAPHKSSALRVSPEKGNVCFASADMKWCFSLKSFSMMYQTSYRDLDVEGFSKRLWGDIFYNPQSKKFSRKAQEPGAARSFVHFILEPLYKLYSHTIGDSKEDLERLLTGLGITLKSALYKQDAKVLLKSVLSQFFGAASGFVDMVIEHVPSPVEGARAKIEHSYTGPMDTEVVESMLKCDPEGPLVIQATKLYNTSDATAFHTFGRVLSGTAKAGAAVRVLGENYSLDDEEDMVDAVISDVWVYETRYKVPVSGVPAGNWVLLGGVDNSIVKSATIVQKKMRDDAYIFKPVKHFTESVFKVAVEPVNPSELPKMLDGLRKISKSYPLVITKVEESGEHIILGTGELYMDCVLHDLRRLYAEMELKVSDPVTRFCETVQDTSAIKCYAMTPNKKNKLTMIAEPLDGGIAEDIESGKVSIKWPIRKVGKYFEENYGWDLLSSRSIWAFGPDDIGPNILQDDTLPSEVDKKMLNTVRDSLKQGFSWATREGPLCEEPIRNTKFKIMDASLADQPIFRGGGQIIPTSRRACYSSFLMASPRLMEPLYSCWMTGPADSVSALYTVLAKRRGHVLSDGPIAGTPLYLVKGLIPVLDSFGFETDVRIHTQGQAFCQLVFDRWSIVPGDPLDKEVKLRPLEPAPPQAMARDLMLKTRRRKGLSEDVTIAKFLEPELQKMIESSGLLDGTA</sequence>
<feature type="domain" description="Tr-type G" evidence="13">
    <location>
        <begin position="138"/>
        <end position="458"/>
    </location>
</feature>
<dbReference type="Gene3D" id="3.30.230.10">
    <property type="match status" value="1"/>
</dbReference>
<proteinExistence type="predicted"/>
<dbReference type="GO" id="GO:0071007">
    <property type="term" value="C:U2-type catalytic step 2 spliceosome"/>
    <property type="evidence" value="ECO:0007669"/>
    <property type="project" value="TreeGrafter"/>
</dbReference>
<keyword evidence="3" id="KW-0507">mRNA processing</keyword>
<dbReference type="EMBL" id="ML119648">
    <property type="protein sequence ID" value="RPA86709.1"/>
    <property type="molecule type" value="Genomic_DNA"/>
</dbReference>
<comment type="function">
    <text evidence="10">Required for pre-mRNA splicing as component of the spliceosome, including pre-catalytic, catalytic and post-catalytic spliceosomal complexes. Component of the U5 snRNP and the U4/U6-U5 tri-snRNP complex, a building block of the spliceosome. As a component of the minor spliceosome, involved in the splicing of U12-type introns in pre-mRNAs.</text>
</comment>
<dbReference type="PRINTS" id="PR00315">
    <property type="entry name" value="ELONGATNFCT"/>
</dbReference>
<reference evidence="14 15" key="1">
    <citation type="journal article" date="2018" name="Nat. Ecol. Evol.">
        <title>Pezizomycetes genomes reveal the molecular basis of ectomycorrhizal truffle lifestyle.</title>
        <authorList>
            <person name="Murat C."/>
            <person name="Payen T."/>
            <person name="Noel B."/>
            <person name="Kuo A."/>
            <person name="Morin E."/>
            <person name="Chen J."/>
            <person name="Kohler A."/>
            <person name="Krizsan K."/>
            <person name="Balestrini R."/>
            <person name="Da Silva C."/>
            <person name="Montanini B."/>
            <person name="Hainaut M."/>
            <person name="Levati E."/>
            <person name="Barry K.W."/>
            <person name="Belfiori B."/>
            <person name="Cichocki N."/>
            <person name="Clum A."/>
            <person name="Dockter R.B."/>
            <person name="Fauchery L."/>
            <person name="Guy J."/>
            <person name="Iotti M."/>
            <person name="Le Tacon F."/>
            <person name="Lindquist E.A."/>
            <person name="Lipzen A."/>
            <person name="Malagnac F."/>
            <person name="Mello A."/>
            <person name="Molinier V."/>
            <person name="Miyauchi S."/>
            <person name="Poulain J."/>
            <person name="Riccioni C."/>
            <person name="Rubini A."/>
            <person name="Sitrit Y."/>
            <person name="Splivallo R."/>
            <person name="Traeger S."/>
            <person name="Wang M."/>
            <person name="Zifcakova L."/>
            <person name="Wipf D."/>
            <person name="Zambonelli A."/>
            <person name="Paolocci F."/>
            <person name="Nowrousian M."/>
            <person name="Ottonello S."/>
            <person name="Baldrian P."/>
            <person name="Spatafora J.W."/>
            <person name="Henrissat B."/>
            <person name="Nagy L.G."/>
            <person name="Aury J.M."/>
            <person name="Wincker P."/>
            <person name="Grigoriev I.V."/>
            <person name="Bonfante P."/>
            <person name="Martin F.M."/>
        </authorList>
    </citation>
    <scope>NUCLEOTIDE SEQUENCE [LARGE SCALE GENOMIC DNA]</scope>
    <source>
        <strain evidence="14 15">RN42</strain>
    </source>
</reference>
<dbReference type="CDD" id="cd04098">
    <property type="entry name" value="eEF2_C_snRNP"/>
    <property type="match status" value="1"/>
</dbReference>
<dbReference type="Pfam" id="PF03144">
    <property type="entry name" value="GTP_EFTU_D2"/>
    <property type="match status" value="1"/>
</dbReference>
<keyword evidence="8" id="KW-0539">Nucleus</keyword>
<evidence type="ECO:0000256" key="1">
    <source>
        <dbReference type="ARBA" id="ARBA00004123"/>
    </source>
</evidence>
<dbReference type="PANTHER" id="PTHR42908">
    <property type="entry name" value="TRANSLATION ELONGATION FACTOR-RELATED"/>
    <property type="match status" value="1"/>
</dbReference>
<comment type="function">
    <text evidence="11">Component of the U5 snRNP complex required for pre-mRNA splicing. Binds GTP.</text>
</comment>
<dbReference type="CDD" id="cd01683">
    <property type="entry name" value="EF2_IV_snRNP"/>
    <property type="match status" value="1"/>
</dbReference>
<dbReference type="GO" id="GO:0005829">
    <property type="term" value="C:cytosol"/>
    <property type="evidence" value="ECO:0007669"/>
    <property type="project" value="TreeGrafter"/>
</dbReference>
<dbReference type="FunFam" id="3.40.50.300:FF:000646">
    <property type="entry name" value="U5 small nuclear ribonucleoprotein component"/>
    <property type="match status" value="1"/>
</dbReference>
<gene>
    <name evidence="14" type="ORF">BJ508DRAFT_410912</name>
</gene>
<evidence type="ECO:0000256" key="3">
    <source>
        <dbReference type="ARBA" id="ARBA00022664"/>
    </source>
</evidence>
<dbReference type="Pfam" id="PF00009">
    <property type="entry name" value="GTP_EFTU"/>
    <property type="match status" value="1"/>
</dbReference>
<dbReference type="OrthoDB" id="364892at2759"/>
<evidence type="ECO:0000259" key="13">
    <source>
        <dbReference type="PROSITE" id="PS51722"/>
    </source>
</evidence>
<dbReference type="GO" id="GO:0000974">
    <property type="term" value="C:Prp19 complex"/>
    <property type="evidence" value="ECO:0007669"/>
    <property type="project" value="UniProtKB-ARBA"/>
</dbReference>
<dbReference type="InterPro" id="IPR005225">
    <property type="entry name" value="Small_GTP-bd"/>
</dbReference>
<evidence type="ECO:0000313" key="14">
    <source>
        <dbReference type="EMBL" id="RPA86709.1"/>
    </source>
</evidence>
<evidence type="ECO:0000256" key="8">
    <source>
        <dbReference type="ARBA" id="ARBA00023242"/>
    </source>
</evidence>
<dbReference type="FunFam" id="2.40.30.10:FF:000029">
    <property type="entry name" value="116 kDa U5 small nuclear ribonucleoprotein component"/>
    <property type="match status" value="1"/>
</dbReference>
<dbReference type="SUPFAM" id="SSF54980">
    <property type="entry name" value="EF-G C-terminal domain-like"/>
    <property type="match status" value="2"/>
</dbReference>
<evidence type="ECO:0000256" key="5">
    <source>
        <dbReference type="ARBA" id="ARBA00022741"/>
    </source>
</evidence>